<accession>A0A072P024</accession>
<feature type="compositionally biased region" description="Basic and acidic residues" evidence="1">
    <location>
        <begin position="401"/>
        <end position="411"/>
    </location>
</feature>
<feature type="region of interest" description="Disordered" evidence="1">
    <location>
        <begin position="442"/>
        <end position="468"/>
    </location>
</feature>
<reference evidence="2 3" key="1">
    <citation type="submission" date="2013-03" db="EMBL/GenBank/DDBJ databases">
        <title>The Genome Sequence of Exophiala aquamarina CBS 119918.</title>
        <authorList>
            <consortium name="The Broad Institute Genomics Platform"/>
            <person name="Cuomo C."/>
            <person name="de Hoog S."/>
            <person name="Gorbushina A."/>
            <person name="Walker B."/>
            <person name="Young S.K."/>
            <person name="Zeng Q."/>
            <person name="Gargeya S."/>
            <person name="Fitzgerald M."/>
            <person name="Haas B."/>
            <person name="Abouelleil A."/>
            <person name="Allen A.W."/>
            <person name="Alvarado L."/>
            <person name="Arachchi H.M."/>
            <person name="Berlin A.M."/>
            <person name="Chapman S.B."/>
            <person name="Gainer-Dewar J."/>
            <person name="Goldberg J."/>
            <person name="Griggs A."/>
            <person name="Gujja S."/>
            <person name="Hansen M."/>
            <person name="Howarth C."/>
            <person name="Imamovic A."/>
            <person name="Ireland A."/>
            <person name="Larimer J."/>
            <person name="McCowan C."/>
            <person name="Murphy C."/>
            <person name="Pearson M."/>
            <person name="Poon T.W."/>
            <person name="Priest M."/>
            <person name="Roberts A."/>
            <person name="Saif S."/>
            <person name="Shea T."/>
            <person name="Sisk P."/>
            <person name="Sykes S."/>
            <person name="Wortman J."/>
            <person name="Nusbaum C."/>
            <person name="Birren B."/>
        </authorList>
    </citation>
    <scope>NUCLEOTIDE SEQUENCE [LARGE SCALE GENOMIC DNA]</scope>
    <source>
        <strain evidence="2 3">CBS 119918</strain>
    </source>
</reference>
<feature type="region of interest" description="Disordered" evidence="1">
    <location>
        <begin position="1"/>
        <end position="91"/>
    </location>
</feature>
<organism evidence="2 3">
    <name type="scientific">Exophiala aquamarina CBS 119918</name>
    <dbReference type="NCBI Taxonomy" id="1182545"/>
    <lineage>
        <taxon>Eukaryota</taxon>
        <taxon>Fungi</taxon>
        <taxon>Dikarya</taxon>
        <taxon>Ascomycota</taxon>
        <taxon>Pezizomycotina</taxon>
        <taxon>Eurotiomycetes</taxon>
        <taxon>Chaetothyriomycetidae</taxon>
        <taxon>Chaetothyriales</taxon>
        <taxon>Herpotrichiellaceae</taxon>
        <taxon>Exophiala</taxon>
    </lineage>
</organism>
<feature type="region of interest" description="Disordered" evidence="1">
    <location>
        <begin position="1224"/>
        <end position="1280"/>
    </location>
</feature>
<feature type="region of interest" description="Disordered" evidence="1">
    <location>
        <begin position="939"/>
        <end position="989"/>
    </location>
</feature>
<feature type="compositionally biased region" description="Polar residues" evidence="1">
    <location>
        <begin position="165"/>
        <end position="177"/>
    </location>
</feature>
<feature type="compositionally biased region" description="Polar residues" evidence="1">
    <location>
        <begin position="798"/>
        <end position="807"/>
    </location>
</feature>
<feature type="compositionally biased region" description="Pro residues" evidence="1">
    <location>
        <begin position="1019"/>
        <end position="1028"/>
    </location>
</feature>
<feature type="compositionally biased region" description="Polar residues" evidence="1">
    <location>
        <begin position="644"/>
        <end position="655"/>
    </location>
</feature>
<dbReference type="STRING" id="1182545.A0A072P024"/>
<keyword evidence="3" id="KW-1185">Reference proteome</keyword>
<evidence type="ECO:0000313" key="3">
    <source>
        <dbReference type="Proteomes" id="UP000027920"/>
    </source>
</evidence>
<proteinExistence type="predicted"/>
<feature type="compositionally biased region" description="Basic and acidic residues" evidence="1">
    <location>
        <begin position="551"/>
        <end position="568"/>
    </location>
</feature>
<feature type="region of interest" description="Disordered" evidence="1">
    <location>
        <begin position="109"/>
        <end position="411"/>
    </location>
</feature>
<feature type="compositionally biased region" description="Polar residues" evidence="1">
    <location>
        <begin position="286"/>
        <end position="300"/>
    </location>
</feature>
<dbReference type="GeneID" id="25285836"/>
<feature type="compositionally biased region" description="Basic residues" evidence="1">
    <location>
        <begin position="1264"/>
        <end position="1280"/>
    </location>
</feature>
<feature type="compositionally biased region" description="Basic and acidic residues" evidence="1">
    <location>
        <begin position="46"/>
        <end position="74"/>
    </location>
</feature>
<dbReference type="AlphaFoldDB" id="A0A072P024"/>
<dbReference type="VEuPathDB" id="FungiDB:A1O9_10935"/>
<feature type="compositionally biased region" description="Low complexity" evidence="1">
    <location>
        <begin position="1243"/>
        <end position="1263"/>
    </location>
</feature>
<feature type="region of interest" description="Disordered" evidence="1">
    <location>
        <begin position="798"/>
        <end position="854"/>
    </location>
</feature>
<feature type="compositionally biased region" description="Polar residues" evidence="1">
    <location>
        <begin position="728"/>
        <end position="739"/>
    </location>
</feature>
<protein>
    <submittedName>
        <fullName evidence="2">Uncharacterized protein</fullName>
    </submittedName>
</protein>
<comment type="caution">
    <text evidence="2">The sequence shown here is derived from an EMBL/GenBank/DDBJ whole genome shotgun (WGS) entry which is preliminary data.</text>
</comment>
<dbReference type="RefSeq" id="XP_013255617.1">
    <property type="nucleotide sequence ID" value="XM_013400163.1"/>
</dbReference>
<feature type="region of interest" description="Disordered" evidence="1">
    <location>
        <begin position="1017"/>
        <end position="1043"/>
    </location>
</feature>
<dbReference type="HOGENOM" id="CLU_002517_0_0_1"/>
<dbReference type="EMBL" id="AMGV01000015">
    <property type="protein sequence ID" value="KEF53027.1"/>
    <property type="molecule type" value="Genomic_DNA"/>
</dbReference>
<feature type="compositionally biased region" description="Basic and acidic residues" evidence="1">
    <location>
        <begin position="196"/>
        <end position="209"/>
    </location>
</feature>
<feature type="compositionally biased region" description="Low complexity" evidence="1">
    <location>
        <begin position="142"/>
        <end position="156"/>
    </location>
</feature>
<gene>
    <name evidence="2" type="ORF">A1O9_10935</name>
</gene>
<feature type="compositionally biased region" description="Polar residues" evidence="1">
    <location>
        <begin position="821"/>
        <end position="849"/>
    </location>
</feature>
<feature type="compositionally biased region" description="Low complexity" evidence="1">
    <location>
        <begin position="1029"/>
        <end position="1039"/>
    </location>
</feature>
<dbReference type="OrthoDB" id="310870at2759"/>
<feature type="compositionally biased region" description="Basic and acidic residues" evidence="1">
    <location>
        <begin position="582"/>
        <end position="596"/>
    </location>
</feature>
<evidence type="ECO:0000313" key="2">
    <source>
        <dbReference type="EMBL" id="KEF53027.1"/>
    </source>
</evidence>
<feature type="compositionally biased region" description="Basic and acidic residues" evidence="1">
    <location>
        <begin position="661"/>
        <end position="673"/>
    </location>
</feature>
<evidence type="ECO:0000256" key="1">
    <source>
        <dbReference type="SAM" id="MobiDB-lite"/>
    </source>
</evidence>
<name>A0A072P024_9EURO</name>
<sequence>MAEQRAQDVVNQTLSVGDLSPSDAPETTSTPEIKLSGDDTAVVEVAPKENGIHMPFKMDEIDDVSARSDTDTSRADGSVAGDKPTEHKPLKKLVAKPVSFAKYSVPKVIADSSTAKGTDKATPPNSLSSSTPPAGRPRLVAKTTSSLQSKTKSFKTAAPDPMQVWNKNRVTPQPSTKHLTDEELKQQYGIHLTSRIQEDGDGKEAKWADIDDDEDDWAPETIEWNDGTKSTLTPAEIAPPPTQKPVPSADTNDESQPAQTHKILPPQFTSSVGPNATVLKLGANAERQQAQKAATLLSRSPSDKPSLMNPKANHAPAPSKSPWAPLPPVDKVSPVAINPPLSMPPSNRLPQSTVNSQSPSALSGPSQAKEISADDFNRSWRETSPGQTRELYMPSSGKYEAVPESRRRMSRNDQNFRAAAVLQRPSHTDVHAPAEPSAAFQTNRTSMDSARRRASSTISGGSGQFGRRMSIKSSEHATPVFDTHKMAIEVDTAPLSADGTISNTQTPTYQARGTNDYISVGPVSATEGDIEAQRTQQRALMKENIERARKRKIEEEQRMEAEKQERIRAKLASLGPTTTTSKPDEHVHDSVPKKIPEQALAASANPLTTTQSPPKPPQPLASGEPQQYGMMKVFPLDSIKKLGTSLSRPVDSQKTMPPARVESKEPPVEEHQDPSPIVNGARTVPDTRHPSNQDVVSPPEPSPKFPKHTSGSDARSGWNDLRHDHRGPQTSNLWGVPNLNNKALGNGTFDQTLAGYAPQDLSRTSSTAQGWMNGRTPHAGRSPQTQHVNHAIPDSRSYSFQSVTSPDQGPLAVDSEIDSLFPTTKPTPIAPPQSQHVQPPMNGYQNGSKPTGLEAWGNFHAVAGQQERAESEKIQREIAARREEELRTGVRQGPQYTFNETWKQVHVGDQAGQRHLANVSQTTVPPSTVFGAVGSLSNTDTLPRIGAGQAGRGSRFFPQQSGNQPQDRRAFTYSHPEPPRTPSPPPAEEYASLHPAFDGDFARPVVHFPREKAVVKLPPAMPPTPPSPVQVQPEVSSQPESHGPLTWAARVSMPPPAPAAATPMRSVSTPIVQNASWQERFNGLLGRKSSPAKDAARLVGPALAVASSTKEPLDVQHASIPAASVSLPIHIEVEADFAFEDESVITKDVESEDDLFEDREPGSLPAINFPRDALLHTQFVSTTTSRIPPLPVEPTSTAPFMVSNLFERHNGPQKSQFAIIRMPGSLKSTKKDIPSKAGPLSNPGPRQRFGSGPPSSSGSYSGRNPRHRANPRSRQTSKAH</sequence>
<feature type="compositionally biased region" description="Polar residues" evidence="1">
    <location>
        <begin position="344"/>
        <end position="366"/>
    </location>
</feature>
<feature type="compositionally biased region" description="Basic and acidic residues" evidence="1">
    <location>
        <begin position="371"/>
        <end position="381"/>
    </location>
</feature>
<feature type="region of interest" description="Disordered" evidence="1">
    <location>
        <begin position="551"/>
        <end position="739"/>
    </location>
</feature>
<feature type="compositionally biased region" description="Low complexity" evidence="1">
    <location>
        <begin position="122"/>
        <end position="133"/>
    </location>
</feature>
<dbReference type="Proteomes" id="UP000027920">
    <property type="component" value="Unassembled WGS sequence"/>
</dbReference>